<dbReference type="PANTHER" id="PTHR30126:SF40">
    <property type="entry name" value="HTH-TYPE TRANSCRIPTIONAL REGULATOR GLTR"/>
    <property type="match status" value="1"/>
</dbReference>
<proteinExistence type="inferred from homology"/>
<evidence type="ECO:0000256" key="3">
    <source>
        <dbReference type="ARBA" id="ARBA00023125"/>
    </source>
</evidence>
<dbReference type="Gene3D" id="3.40.190.10">
    <property type="entry name" value="Periplasmic binding protein-like II"/>
    <property type="match status" value="2"/>
</dbReference>
<feature type="domain" description="HTH lysR-type" evidence="5">
    <location>
        <begin position="1"/>
        <end position="60"/>
    </location>
</feature>
<organism evidence="6 7">
    <name type="scientific">Peredibacter starrii</name>
    <dbReference type="NCBI Taxonomy" id="28202"/>
    <lineage>
        <taxon>Bacteria</taxon>
        <taxon>Pseudomonadati</taxon>
        <taxon>Bdellovibrionota</taxon>
        <taxon>Bacteriovoracia</taxon>
        <taxon>Bacteriovoracales</taxon>
        <taxon>Bacteriovoracaceae</taxon>
        <taxon>Peredibacter</taxon>
    </lineage>
</organism>
<evidence type="ECO:0000256" key="2">
    <source>
        <dbReference type="ARBA" id="ARBA00023015"/>
    </source>
</evidence>
<dbReference type="CDD" id="cd05466">
    <property type="entry name" value="PBP2_LTTR_substrate"/>
    <property type="match status" value="1"/>
</dbReference>
<evidence type="ECO:0000256" key="4">
    <source>
        <dbReference type="ARBA" id="ARBA00023163"/>
    </source>
</evidence>
<keyword evidence="3" id="KW-0238">DNA-binding</keyword>
<keyword evidence="2" id="KW-0805">Transcription regulation</keyword>
<evidence type="ECO:0000313" key="6">
    <source>
        <dbReference type="EMBL" id="WPU63276.1"/>
    </source>
</evidence>
<dbReference type="PANTHER" id="PTHR30126">
    <property type="entry name" value="HTH-TYPE TRANSCRIPTIONAL REGULATOR"/>
    <property type="match status" value="1"/>
</dbReference>
<dbReference type="Pfam" id="PF03466">
    <property type="entry name" value="LysR_substrate"/>
    <property type="match status" value="1"/>
</dbReference>
<dbReference type="Pfam" id="PF00126">
    <property type="entry name" value="HTH_1"/>
    <property type="match status" value="1"/>
</dbReference>
<dbReference type="Gene3D" id="1.10.10.10">
    <property type="entry name" value="Winged helix-like DNA-binding domain superfamily/Winged helix DNA-binding domain"/>
    <property type="match status" value="1"/>
</dbReference>
<dbReference type="SUPFAM" id="SSF53850">
    <property type="entry name" value="Periplasmic binding protein-like II"/>
    <property type="match status" value="1"/>
</dbReference>
<evidence type="ECO:0000256" key="1">
    <source>
        <dbReference type="ARBA" id="ARBA00009437"/>
    </source>
</evidence>
<dbReference type="PROSITE" id="PS50931">
    <property type="entry name" value="HTH_LYSR"/>
    <property type="match status" value="1"/>
</dbReference>
<dbReference type="GO" id="GO:0000976">
    <property type="term" value="F:transcription cis-regulatory region binding"/>
    <property type="evidence" value="ECO:0007669"/>
    <property type="project" value="TreeGrafter"/>
</dbReference>
<dbReference type="PRINTS" id="PR00039">
    <property type="entry name" value="HTHLYSR"/>
</dbReference>
<name>A0AAX4HJ68_9BACT</name>
<accession>A0AAX4HJ68</accession>
<keyword evidence="4" id="KW-0804">Transcription</keyword>
<protein>
    <submittedName>
        <fullName evidence="6">LysR family transcriptional regulator</fullName>
    </submittedName>
</protein>
<dbReference type="Proteomes" id="UP001324634">
    <property type="component" value="Chromosome"/>
</dbReference>
<dbReference type="InterPro" id="IPR036388">
    <property type="entry name" value="WH-like_DNA-bd_sf"/>
</dbReference>
<dbReference type="InterPro" id="IPR000847">
    <property type="entry name" value="LysR_HTH_N"/>
</dbReference>
<dbReference type="GO" id="GO:0003700">
    <property type="term" value="F:DNA-binding transcription factor activity"/>
    <property type="evidence" value="ECO:0007669"/>
    <property type="project" value="InterPro"/>
</dbReference>
<dbReference type="InterPro" id="IPR005119">
    <property type="entry name" value="LysR_subst-bd"/>
</dbReference>
<comment type="similarity">
    <text evidence="1">Belongs to the LysR transcriptional regulatory family.</text>
</comment>
<dbReference type="SUPFAM" id="SSF46785">
    <property type="entry name" value="Winged helix' DNA-binding domain"/>
    <property type="match status" value="1"/>
</dbReference>
<keyword evidence="7" id="KW-1185">Reference proteome</keyword>
<dbReference type="FunFam" id="1.10.10.10:FF:000001">
    <property type="entry name" value="LysR family transcriptional regulator"/>
    <property type="match status" value="1"/>
</dbReference>
<reference evidence="6 7" key="1">
    <citation type="submission" date="2023-11" db="EMBL/GenBank/DDBJ databases">
        <title>Peredibacter starrii A3.12.</title>
        <authorList>
            <person name="Mitchell R.J."/>
        </authorList>
    </citation>
    <scope>NUCLEOTIDE SEQUENCE [LARGE SCALE GENOMIC DNA]</scope>
    <source>
        <strain evidence="6 7">A3.12</strain>
    </source>
</reference>
<gene>
    <name evidence="6" type="ORF">SOO65_11325</name>
</gene>
<dbReference type="KEGG" id="psti:SOO65_11325"/>
<sequence>MKTNLLHLRYFYTVAKEGSFTRAAEKLKIAQPALSRMVKELEESFEKELLVRTKRQVTLTDHGRAAWKYAQGIFDQVNELEKFFSKEDITSLPPLRIGTSDVLATQVFPQIITKFSKDESIYPLVQIGTSTEIFDLIEKRTLDFALLFHTPSTRTGLVIRPFAEVRFHLVINKKFQKNEETRTSFIGSREVDEVTNKKFPTLSLWKEVEPKTKIKISTNSIMAHLSMAKEGLGIAVLPSFLIEKELKQGQLVDLLPKERLHFKLNLVTHRDYPPHLAGEKFLNLLQKAIP</sequence>
<evidence type="ECO:0000313" key="7">
    <source>
        <dbReference type="Proteomes" id="UP001324634"/>
    </source>
</evidence>
<dbReference type="AlphaFoldDB" id="A0AAX4HJ68"/>
<dbReference type="EMBL" id="CP139487">
    <property type="protein sequence ID" value="WPU63276.1"/>
    <property type="molecule type" value="Genomic_DNA"/>
</dbReference>
<dbReference type="RefSeq" id="WP_321389691.1">
    <property type="nucleotide sequence ID" value="NZ_CP139487.1"/>
</dbReference>
<dbReference type="InterPro" id="IPR036390">
    <property type="entry name" value="WH_DNA-bd_sf"/>
</dbReference>
<evidence type="ECO:0000259" key="5">
    <source>
        <dbReference type="PROSITE" id="PS50931"/>
    </source>
</evidence>